<dbReference type="Gene3D" id="1.10.150.320">
    <property type="entry name" value="Photosystem II 12 kDa extrinsic protein"/>
    <property type="match status" value="1"/>
</dbReference>
<evidence type="ECO:0000313" key="2">
    <source>
        <dbReference type="Proteomes" id="UP000250079"/>
    </source>
</evidence>
<reference evidence="1 2" key="1">
    <citation type="submission" date="2016-12" db="EMBL/GenBank/DDBJ databases">
        <authorList>
            <person name="Song W.-J."/>
            <person name="Kurnit D.M."/>
        </authorList>
    </citation>
    <scope>NUCLEOTIDE SEQUENCE [LARGE SCALE GENOMIC DNA]</scope>
    <source>
        <strain evidence="1 2">IMCC3135</strain>
    </source>
</reference>
<dbReference type="EMBL" id="CP018632">
    <property type="protein sequence ID" value="ASJ71984.1"/>
    <property type="molecule type" value="Genomic_DNA"/>
</dbReference>
<organism evidence="1 2">
    <name type="scientific">Granulosicoccus antarcticus IMCC3135</name>
    <dbReference type="NCBI Taxonomy" id="1192854"/>
    <lineage>
        <taxon>Bacteria</taxon>
        <taxon>Pseudomonadati</taxon>
        <taxon>Pseudomonadota</taxon>
        <taxon>Gammaproteobacteria</taxon>
        <taxon>Chromatiales</taxon>
        <taxon>Granulosicoccaceae</taxon>
        <taxon>Granulosicoccus</taxon>
    </lineage>
</organism>
<dbReference type="RefSeq" id="WP_157735868.1">
    <property type="nucleotide sequence ID" value="NZ_CP018632.1"/>
</dbReference>
<dbReference type="Proteomes" id="UP000250079">
    <property type="component" value="Chromosome"/>
</dbReference>
<sequence length="239" mass="25534">MANPIGIGDIDLNHTSMAEVIHSVALAIAHAQFELDRSSIVAAAALAGATTDGEAASAMVPFGREVNAGQLEPRYVSMVELGFVPTFYQFVDTVIDMKLSISLRRTRWDGGRTGQKYSSGTLGVTAKPVDANFSSTYNYRADLASSVRTKLVPIPPPPALEERINAQYARPDPVVAQGPNGLVDLNAADQSELITLEGIGKALAGRIVDARPFDSLDELEDIKGIDDQIIEGIRPSSRV</sequence>
<proteinExistence type="predicted"/>
<dbReference type="OrthoDB" id="7594941at2"/>
<evidence type="ECO:0008006" key="3">
    <source>
        <dbReference type="Google" id="ProtNLM"/>
    </source>
</evidence>
<keyword evidence="2" id="KW-1185">Reference proteome</keyword>
<accession>A0A2Z2NXW1</accession>
<dbReference type="Pfam" id="PF12836">
    <property type="entry name" value="HHH_3"/>
    <property type="match status" value="1"/>
</dbReference>
<dbReference type="AlphaFoldDB" id="A0A2Z2NXW1"/>
<evidence type="ECO:0000313" key="1">
    <source>
        <dbReference type="EMBL" id="ASJ71984.1"/>
    </source>
</evidence>
<protein>
    <recommendedName>
        <fullName evidence="3">ComE operon protein 1</fullName>
    </recommendedName>
</protein>
<dbReference type="SUPFAM" id="SSF81585">
    <property type="entry name" value="PsbU/PolX domain-like"/>
    <property type="match status" value="1"/>
</dbReference>
<dbReference type="KEGG" id="gai:IMCC3135_09435"/>
<gene>
    <name evidence="1" type="ORF">IMCC3135_09435</name>
</gene>
<name>A0A2Z2NXW1_9GAMM</name>